<dbReference type="PANTHER" id="PTHR43808:SF31">
    <property type="entry name" value="N-ACETYL-L-CITRULLINE DEACETYLASE"/>
    <property type="match status" value="1"/>
</dbReference>
<keyword evidence="8 15" id="KW-0378">Hydrolase</keyword>
<sequence length="379" mass="40635">MAMSPTLELACELIRRPSVTPDDAGCQALMSERLAAIGFRIEDMPFGEVANLWARRGDDGPLFCFAGHTDVVPTGPIEQWDSAPFEPTIRDGRLFGRGACDMKGSLAAMITAVEAFVGDHPDHRGSIAFLITSDEEGPSVDGTRRVVERLEQRGEKIDYALVGEPSARERLGDTIKNGRRGSLNGVLRVQGKQGHVAYPHLAKNPFHASVGALAALCAEVWDQGNDHFPPTSFQIANLNMGTGAENVIPGRLEAQFNLRFSTELDPEAIQARVRAILDAGDFDYALDWRLSGNPFLTPAGALVAASRESIAAVTGVQTQLSTSGGTSDGRFIGPTGAQVVELGPVNATIHQVNECVGVAELDDLSRIYHGILERLLAPE</sequence>
<feature type="binding site" evidence="15">
    <location>
        <position position="101"/>
    </location>
    <ligand>
        <name>Zn(2+)</name>
        <dbReference type="ChEBI" id="CHEBI:29105"/>
        <label>1</label>
    </ligand>
</feature>
<comment type="function">
    <text evidence="15">Catalyzes the hydrolysis of N-succinyl-L,L-diaminopimelic acid (SDAP), forming succinate and LL-2,6-diaminopimelate (DAP), an intermediate involved in the bacterial biosynthesis of lysine and meso-diaminopimelic acid, an essential component of bacterial cell walls.</text>
</comment>
<keyword evidence="6 15" id="KW-0028">Amino-acid biosynthesis</keyword>
<keyword evidence="18" id="KW-1185">Reference proteome</keyword>
<feature type="binding site" evidence="15">
    <location>
        <position position="101"/>
    </location>
    <ligand>
        <name>Zn(2+)</name>
        <dbReference type="ChEBI" id="CHEBI:29105"/>
        <label>2</label>
    </ligand>
</feature>
<evidence type="ECO:0000313" key="18">
    <source>
        <dbReference type="Proteomes" id="UP000274556"/>
    </source>
</evidence>
<dbReference type="NCBIfam" id="TIGR01246">
    <property type="entry name" value="dapE_proteo"/>
    <property type="match status" value="1"/>
</dbReference>
<dbReference type="SUPFAM" id="SSF53187">
    <property type="entry name" value="Zn-dependent exopeptidases"/>
    <property type="match status" value="1"/>
</dbReference>
<feature type="active site" description="Proton acceptor" evidence="15">
    <location>
        <position position="135"/>
    </location>
</feature>
<dbReference type="EC" id="3.5.1.18" evidence="4 15"/>
<dbReference type="GO" id="GO:0009014">
    <property type="term" value="F:succinyl-diaminopimelate desuccinylase activity"/>
    <property type="evidence" value="ECO:0007669"/>
    <property type="project" value="UniProtKB-UniRule"/>
</dbReference>
<protein>
    <recommendedName>
        <fullName evidence="5 15">Succinyl-diaminopimelate desuccinylase</fullName>
        <shortName evidence="15">SDAP desuccinylase</shortName>
        <ecNumber evidence="4 15">3.5.1.18</ecNumber>
    </recommendedName>
    <alternativeName>
        <fullName evidence="13 15">N-succinyl-LL-2,6-diaminoheptanedioate amidohydrolase</fullName>
    </alternativeName>
</protein>
<dbReference type="GO" id="GO:0006526">
    <property type="term" value="P:L-arginine biosynthetic process"/>
    <property type="evidence" value="ECO:0007669"/>
    <property type="project" value="TreeGrafter"/>
</dbReference>
<dbReference type="InterPro" id="IPR001261">
    <property type="entry name" value="ArgE/DapE_CS"/>
</dbReference>
<dbReference type="GO" id="GO:0050897">
    <property type="term" value="F:cobalt ion binding"/>
    <property type="evidence" value="ECO:0007669"/>
    <property type="project" value="UniProtKB-UniRule"/>
</dbReference>
<evidence type="ECO:0000256" key="13">
    <source>
        <dbReference type="ARBA" id="ARBA00031891"/>
    </source>
</evidence>
<evidence type="ECO:0000256" key="8">
    <source>
        <dbReference type="ARBA" id="ARBA00022801"/>
    </source>
</evidence>
<comment type="cofactor">
    <cofactor evidence="15">
        <name>Zn(2+)</name>
        <dbReference type="ChEBI" id="CHEBI:29105"/>
    </cofactor>
    <cofactor evidence="15">
        <name>Co(2+)</name>
        <dbReference type="ChEBI" id="CHEBI:48828"/>
    </cofactor>
    <text evidence="15">Binds 2 Zn(2+) or Co(2+) ions per subunit.</text>
</comment>
<evidence type="ECO:0000256" key="3">
    <source>
        <dbReference type="ARBA" id="ARBA00011738"/>
    </source>
</evidence>
<feature type="active site" evidence="15">
    <location>
        <position position="70"/>
    </location>
</feature>
<dbReference type="GO" id="GO:0008777">
    <property type="term" value="F:acetylornithine deacetylase activity"/>
    <property type="evidence" value="ECO:0007669"/>
    <property type="project" value="TreeGrafter"/>
</dbReference>
<dbReference type="GO" id="GO:0019877">
    <property type="term" value="P:diaminopimelate biosynthetic process"/>
    <property type="evidence" value="ECO:0007669"/>
    <property type="project" value="UniProtKB-UniRule"/>
</dbReference>
<dbReference type="Proteomes" id="UP000274556">
    <property type="component" value="Unassembled WGS sequence"/>
</dbReference>
<comment type="pathway">
    <text evidence="1 15">Amino-acid biosynthesis; L-lysine biosynthesis via DAP pathway; LL-2,6-diaminopimelate from (S)-tetrahydrodipicolinate (succinylase route): step 3/3.</text>
</comment>
<feature type="binding site" evidence="15">
    <location>
        <position position="136"/>
    </location>
    <ligand>
        <name>Zn(2+)</name>
        <dbReference type="ChEBI" id="CHEBI:29105"/>
        <label>2</label>
    </ligand>
</feature>
<evidence type="ECO:0000256" key="1">
    <source>
        <dbReference type="ARBA" id="ARBA00005130"/>
    </source>
</evidence>
<feature type="domain" description="Peptidase M20 dimerisation" evidence="16">
    <location>
        <begin position="177"/>
        <end position="280"/>
    </location>
</feature>
<name>A0A495VDN3_9GAMM</name>
<feature type="binding site" evidence="15">
    <location>
        <position position="164"/>
    </location>
    <ligand>
        <name>Zn(2+)</name>
        <dbReference type="ChEBI" id="CHEBI:29105"/>
        <label>1</label>
    </ligand>
</feature>
<dbReference type="Gene3D" id="3.40.630.10">
    <property type="entry name" value="Zn peptidases"/>
    <property type="match status" value="2"/>
</dbReference>
<dbReference type="GO" id="GO:0008270">
    <property type="term" value="F:zinc ion binding"/>
    <property type="evidence" value="ECO:0007669"/>
    <property type="project" value="UniProtKB-UniRule"/>
</dbReference>
<dbReference type="Pfam" id="PF01546">
    <property type="entry name" value="Peptidase_M20"/>
    <property type="match status" value="1"/>
</dbReference>
<evidence type="ECO:0000256" key="9">
    <source>
        <dbReference type="ARBA" id="ARBA00022833"/>
    </source>
</evidence>
<dbReference type="InterPro" id="IPR011650">
    <property type="entry name" value="Peptidase_M20_dimer"/>
</dbReference>
<evidence type="ECO:0000256" key="2">
    <source>
        <dbReference type="ARBA" id="ARBA00006746"/>
    </source>
</evidence>
<proteinExistence type="inferred from homology"/>
<dbReference type="FunFam" id="3.40.630.10:FF:000005">
    <property type="entry name" value="Succinyl-diaminopimelate desuccinylase"/>
    <property type="match status" value="1"/>
</dbReference>
<gene>
    <name evidence="15" type="primary">dapE</name>
    <name evidence="17" type="ORF">BDD21_4441</name>
</gene>
<feature type="binding site" evidence="15">
    <location>
        <position position="350"/>
    </location>
    <ligand>
        <name>Zn(2+)</name>
        <dbReference type="ChEBI" id="CHEBI:29105"/>
        <label>2</label>
    </ligand>
</feature>
<dbReference type="AlphaFoldDB" id="A0A495VDN3"/>
<evidence type="ECO:0000256" key="15">
    <source>
        <dbReference type="HAMAP-Rule" id="MF_01690"/>
    </source>
</evidence>
<comment type="catalytic activity">
    <reaction evidence="14 15">
        <text>N-succinyl-(2S,6S)-2,6-diaminopimelate + H2O = (2S,6S)-2,6-diaminopimelate + succinate</text>
        <dbReference type="Rhea" id="RHEA:22608"/>
        <dbReference type="ChEBI" id="CHEBI:15377"/>
        <dbReference type="ChEBI" id="CHEBI:30031"/>
        <dbReference type="ChEBI" id="CHEBI:57609"/>
        <dbReference type="ChEBI" id="CHEBI:58087"/>
        <dbReference type="EC" id="3.5.1.18"/>
    </reaction>
</comment>
<evidence type="ECO:0000259" key="16">
    <source>
        <dbReference type="Pfam" id="PF07687"/>
    </source>
</evidence>
<dbReference type="InterPro" id="IPR005941">
    <property type="entry name" value="DapE_proteobac"/>
</dbReference>
<keyword evidence="10 15" id="KW-0220">Diaminopimelate biosynthesis</keyword>
<dbReference type="CDD" id="cd03891">
    <property type="entry name" value="M20_DapE_proteobac"/>
    <property type="match status" value="1"/>
</dbReference>
<accession>A0A495VDN3</accession>
<evidence type="ECO:0000256" key="5">
    <source>
        <dbReference type="ARBA" id="ARBA00022391"/>
    </source>
</evidence>
<dbReference type="InterPro" id="IPR002933">
    <property type="entry name" value="Peptidase_M20"/>
</dbReference>
<dbReference type="PROSITE" id="PS00759">
    <property type="entry name" value="ARGE_DAPE_CPG2_2"/>
    <property type="match status" value="1"/>
</dbReference>
<keyword evidence="12 15" id="KW-0170">Cobalt</keyword>
<dbReference type="NCBIfam" id="NF009557">
    <property type="entry name" value="PRK13009.1"/>
    <property type="match status" value="1"/>
</dbReference>
<dbReference type="HAMAP" id="MF_01690">
    <property type="entry name" value="DapE"/>
    <property type="match status" value="1"/>
</dbReference>
<keyword evidence="11 15" id="KW-0457">Lysine biosynthesis</keyword>
<evidence type="ECO:0000256" key="12">
    <source>
        <dbReference type="ARBA" id="ARBA00023285"/>
    </source>
</evidence>
<reference evidence="17 18" key="1">
    <citation type="submission" date="2018-10" db="EMBL/GenBank/DDBJ databases">
        <title>Genomic Encyclopedia of Archaeal and Bacterial Type Strains, Phase II (KMG-II): from individual species to whole genera.</title>
        <authorList>
            <person name="Goeker M."/>
        </authorList>
    </citation>
    <scope>NUCLEOTIDE SEQUENCE [LARGE SCALE GENOMIC DNA]</scope>
    <source>
        <strain evidence="17 18">DSM 235</strain>
    </source>
</reference>
<feature type="binding site" evidence="15">
    <location>
        <position position="68"/>
    </location>
    <ligand>
        <name>Zn(2+)</name>
        <dbReference type="ChEBI" id="CHEBI:29105"/>
        <label>1</label>
    </ligand>
</feature>
<evidence type="ECO:0000256" key="6">
    <source>
        <dbReference type="ARBA" id="ARBA00022605"/>
    </source>
</evidence>
<dbReference type="InterPro" id="IPR036264">
    <property type="entry name" value="Bact_exopeptidase_dim_dom"/>
</dbReference>
<comment type="similarity">
    <text evidence="2 15">Belongs to the peptidase M20A family. DapE subfamily.</text>
</comment>
<evidence type="ECO:0000256" key="10">
    <source>
        <dbReference type="ARBA" id="ARBA00022915"/>
    </source>
</evidence>
<evidence type="ECO:0000256" key="7">
    <source>
        <dbReference type="ARBA" id="ARBA00022723"/>
    </source>
</evidence>
<dbReference type="UniPathway" id="UPA00034">
    <property type="reaction ID" value="UER00021"/>
</dbReference>
<evidence type="ECO:0000313" key="17">
    <source>
        <dbReference type="EMBL" id="RKT46900.1"/>
    </source>
</evidence>
<dbReference type="GO" id="GO:0009089">
    <property type="term" value="P:lysine biosynthetic process via diaminopimelate"/>
    <property type="evidence" value="ECO:0007669"/>
    <property type="project" value="UniProtKB-UniRule"/>
</dbReference>
<evidence type="ECO:0000256" key="11">
    <source>
        <dbReference type="ARBA" id="ARBA00023154"/>
    </source>
</evidence>
<dbReference type="Pfam" id="PF07687">
    <property type="entry name" value="M20_dimer"/>
    <property type="match status" value="1"/>
</dbReference>
<dbReference type="PANTHER" id="PTHR43808">
    <property type="entry name" value="ACETYLORNITHINE DEACETYLASE"/>
    <property type="match status" value="1"/>
</dbReference>
<dbReference type="InterPro" id="IPR050072">
    <property type="entry name" value="Peptidase_M20A"/>
</dbReference>
<dbReference type="SUPFAM" id="SSF55031">
    <property type="entry name" value="Bacterial exopeptidase dimerisation domain"/>
    <property type="match status" value="1"/>
</dbReference>
<dbReference type="EMBL" id="RBXL01000001">
    <property type="protein sequence ID" value="RKT46900.1"/>
    <property type="molecule type" value="Genomic_DNA"/>
</dbReference>
<evidence type="ECO:0000256" key="4">
    <source>
        <dbReference type="ARBA" id="ARBA00011921"/>
    </source>
</evidence>
<keyword evidence="9 15" id="KW-0862">Zinc</keyword>
<keyword evidence="7 15" id="KW-0479">Metal-binding</keyword>
<organism evidence="17 18">
    <name type="scientific">Thiocapsa rosea</name>
    <dbReference type="NCBI Taxonomy" id="69360"/>
    <lineage>
        <taxon>Bacteria</taxon>
        <taxon>Pseudomonadati</taxon>
        <taxon>Pseudomonadota</taxon>
        <taxon>Gammaproteobacteria</taxon>
        <taxon>Chromatiales</taxon>
        <taxon>Chromatiaceae</taxon>
        <taxon>Thiocapsa</taxon>
    </lineage>
</organism>
<evidence type="ECO:0000256" key="14">
    <source>
        <dbReference type="ARBA" id="ARBA00051301"/>
    </source>
</evidence>
<comment type="caution">
    <text evidence="17">The sequence shown here is derived from an EMBL/GenBank/DDBJ whole genome shotgun (WGS) entry which is preliminary data.</text>
</comment>
<comment type="subunit">
    <text evidence="3 15">Homodimer.</text>
</comment>